<dbReference type="SUPFAM" id="SSF54523">
    <property type="entry name" value="Pili subunits"/>
    <property type="match status" value="1"/>
</dbReference>
<protein>
    <submittedName>
        <fullName evidence="1">Prepilin-type N-terminal cleavage/methylation domain-containing protein</fullName>
    </submittedName>
</protein>
<gene>
    <name evidence="1" type="ORF">CWC22_013650</name>
</gene>
<evidence type="ECO:0000313" key="2">
    <source>
        <dbReference type="Proteomes" id="UP000305729"/>
    </source>
</evidence>
<sequence length="327" mass="36332">MEMIRSGFTLVELLISMFIGALLLGGVITAYVSMKVTTRDTMAIGELQEVGRLTLTLLRRDLEQVGFWGTFYDKGLTTANSVSPANPSNDCFGGLNNGSFPNAVQTNFRSIYAEKTSGAALSCISGAKNNTEVLQLKFLEGRQITDDNDVESNRYYFIAQQEQGTFVAGNSYGGRPTNNSTLWPYSHHAYYIEEQPIRINSQTITTPILMRRRLTVGGGMTTEAVIEGVEDIRYLFGLDTNGDSRVDTYRSTQDMTAGDWERSGGILTVQIIALVRVLEADAGLELKSQTYTLGNDPDRRTLTFNDNYRRTVFSTTIQLYNMGISTW</sequence>
<dbReference type="PROSITE" id="PS00409">
    <property type="entry name" value="PROKAR_NTER_METHYL"/>
    <property type="match status" value="1"/>
</dbReference>
<dbReference type="Proteomes" id="UP000305729">
    <property type="component" value="Chromosome 1"/>
</dbReference>
<dbReference type="EMBL" id="CP045429">
    <property type="protein sequence ID" value="QPB83978.1"/>
    <property type="molecule type" value="Genomic_DNA"/>
</dbReference>
<dbReference type="InterPro" id="IPR032092">
    <property type="entry name" value="PilW"/>
</dbReference>
<dbReference type="Pfam" id="PF07963">
    <property type="entry name" value="N_methyl"/>
    <property type="match status" value="1"/>
</dbReference>
<dbReference type="NCBIfam" id="TIGR02532">
    <property type="entry name" value="IV_pilin_GFxxxE"/>
    <property type="match status" value="1"/>
</dbReference>
<dbReference type="GO" id="GO:0043683">
    <property type="term" value="P:type IV pilus assembly"/>
    <property type="evidence" value="ECO:0007669"/>
    <property type="project" value="InterPro"/>
</dbReference>
<accession>A0A5S3V1T9</accession>
<dbReference type="AlphaFoldDB" id="A0A5S3V1T9"/>
<dbReference type="OrthoDB" id="5296662at2"/>
<dbReference type="Pfam" id="PF16074">
    <property type="entry name" value="PilW"/>
    <property type="match status" value="1"/>
</dbReference>
<reference evidence="1 2" key="1">
    <citation type="submission" date="2019-10" db="EMBL/GenBank/DDBJ databases">
        <title>Pseudoalteromonas rubra S4059.</title>
        <authorList>
            <person name="Paulsen S."/>
            <person name="Wang X."/>
        </authorList>
    </citation>
    <scope>NUCLEOTIDE SEQUENCE [LARGE SCALE GENOMIC DNA]</scope>
    <source>
        <strain evidence="1 2">S4059</strain>
    </source>
</reference>
<name>A0A5S3V1T9_9GAMM</name>
<dbReference type="STRING" id="43658.AT705_06340"/>
<organism evidence="1 2">
    <name type="scientific">Pseudoalteromonas rubra</name>
    <dbReference type="NCBI Taxonomy" id="43658"/>
    <lineage>
        <taxon>Bacteria</taxon>
        <taxon>Pseudomonadati</taxon>
        <taxon>Pseudomonadota</taxon>
        <taxon>Gammaproteobacteria</taxon>
        <taxon>Alteromonadales</taxon>
        <taxon>Pseudoalteromonadaceae</taxon>
        <taxon>Pseudoalteromonas</taxon>
    </lineage>
</organism>
<evidence type="ECO:0000313" key="1">
    <source>
        <dbReference type="EMBL" id="QPB83978.1"/>
    </source>
</evidence>
<proteinExistence type="predicted"/>
<dbReference type="InterPro" id="IPR045584">
    <property type="entry name" value="Pilin-like"/>
</dbReference>
<dbReference type="InterPro" id="IPR012902">
    <property type="entry name" value="N_methyl_site"/>
</dbReference>